<gene>
    <name evidence="1" type="ORF">GGX14DRAFT_416475</name>
</gene>
<dbReference type="AlphaFoldDB" id="A0AAD7E509"/>
<dbReference type="EMBL" id="JARJCW010000002">
    <property type="protein sequence ID" value="KAJ7229050.1"/>
    <property type="molecule type" value="Genomic_DNA"/>
</dbReference>
<evidence type="ECO:0000313" key="1">
    <source>
        <dbReference type="EMBL" id="KAJ7229050.1"/>
    </source>
</evidence>
<protein>
    <submittedName>
        <fullName evidence="1">Uncharacterized protein</fullName>
    </submittedName>
</protein>
<sequence length="286" mass="31849">MLCTEILDSEKKLARSWICAREKGGNSCFHAFDENSSMQSCLNLTCHMIPMYCRKRPSRISGCLRMSTCAPCAGQVHPSRLRRRIVITVASSARTVGFCVNSRRVCRFSSFIWLEASNDLITHAMSSAEIARFRRSSPKSCIPFRMFSSTSTLSENRSERYWKRASVSIVLGWKMRDLRRSCCSYISLRPTSTKSSDGVAGCTEGVADRCTEESSAVIESPLESHSLNRLPNSFANSNLVMEWRIWASSVSAQSLTTSGLNPGSLRACSNHRSMLAKSNLPARTVE</sequence>
<keyword evidence="2" id="KW-1185">Reference proteome</keyword>
<proteinExistence type="predicted"/>
<evidence type="ECO:0000313" key="2">
    <source>
        <dbReference type="Proteomes" id="UP001219525"/>
    </source>
</evidence>
<comment type="caution">
    <text evidence="1">The sequence shown here is derived from an EMBL/GenBank/DDBJ whole genome shotgun (WGS) entry which is preliminary data.</text>
</comment>
<dbReference type="Proteomes" id="UP001219525">
    <property type="component" value="Unassembled WGS sequence"/>
</dbReference>
<name>A0AAD7E509_9AGAR</name>
<reference evidence="1" key="1">
    <citation type="submission" date="2023-03" db="EMBL/GenBank/DDBJ databases">
        <title>Massive genome expansion in bonnet fungi (Mycena s.s.) driven by repeated elements and novel gene families across ecological guilds.</title>
        <authorList>
            <consortium name="Lawrence Berkeley National Laboratory"/>
            <person name="Harder C.B."/>
            <person name="Miyauchi S."/>
            <person name="Viragh M."/>
            <person name="Kuo A."/>
            <person name="Thoen E."/>
            <person name="Andreopoulos B."/>
            <person name="Lu D."/>
            <person name="Skrede I."/>
            <person name="Drula E."/>
            <person name="Henrissat B."/>
            <person name="Morin E."/>
            <person name="Kohler A."/>
            <person name="Barry K."/>
            <person name="LaButti K."/>
            <person name="Morin E."/>
            <person name="Salamov A."/>
            <person name="Lipzen A."/>
            <person name="Mereny Z."/>
            <person name="Hegedus B."/>
            <person name="Baldrian P."/>
            <person name="Stursova M."/>
            <person name="Weitz H."/>
            <person name="Taylor A."/>
            <person name="Grigoriev I.V."/>
            <person name="Nagy L.G."/>
            <person name="Martin F."/>
            <person name="Kauserud H."/>
        </authorList>
    </citation>
    <scope>NUCLEOTIDE SEQUENCE</scope>
    <source>
        <strain evidence="1">9144</strain>
    </source>
</reference>
<organism evidence="1 2">
    <name type="scientific">Mycena pura</name>
    <dbReference type="NCBI Taxonomy" id="153505"/>
    <lineage>
        <taxon>Eukaryota</taxon>
        <taxon>Fungi</taxon>
        <taxon>Dikarya</taxon>
        <taxon>Basidiomycota</taxon>
        <taxon>Agaricomycotina</taxon>
        <taxon>Agaricomycetes</taxon>
        <taxon>Agaricomycetidae</taxon>
        <taxon>Agaricales</taxon>
        <taxon>Marasmiineae</taxon>
        <taxon>Mycenaceae</taxon>
        <taxon>Mycena</taxon>
    </lineage>
</organism>
<accession>A0AAD7E509</accession>